<name>A0A2W7NAV2_9BACT</name>
<dbReference type="EMBL" id="QKZK01000012">
    <property type="protein sequence ID" value="PZX16773.1"/>
    <property type="molecule type" value="Genomic_DNA"/>
</dbReference>
<gene>
    <name evidence="1" type="ORF">LX69_01843</name>
</gene>
<dbReference type="RefSeq" id="WP_111445666.1">
    <property type="nucleotide sequence ID" value="NZ_QKZK01000012.1"/>
</dbReference>
<dbReference type="AlphaFoldDB" id="A0A2W7NAV2"/>
<proteinExistence type="predicted"/>
<reference evidence="1 2" key="1">
    <citation type="submission" date="2018-06" db="EMBL/GenBank/DDBJ databases">
        <title>Genomic Encyclopedia of Archaeal and Bacterial Type Strains, Phase II (KMG-II): from individual species to whole genera.</title>
        <authorList>
            <person name="Goeker M."/>
        </authorList>
    </citation>
    <scope>NUCLEOTIDE SEQUENCE [LARGE SCALE GENOMIC DNA]</scope>
    <source>
        <strain evidence="1 2">DSM 6779</strain>
    </source>
</reference>
<protein>
    <submittedName>
        <fullName evidence="1">Uncharacterized protein</fullName>
    </submittedName>
</protein>
<comment type="caution">
    <text evidence="1">The sequence shown here is derived from an EMBL/GenBank/DDBJ whole genome shotgun (WGS) entry which is preliminary data.</text>
</comment>
<dbReference type="Pfam" id="PF19775">
    <property type="entry name" value="DUF6261"/>
    <property type="match status" value="1"/>
</dbReference>
<keyword evidence="2" id="KW-1185">Reference proteome</keyword>
<accession>A0A2W7NAV2</accession>
<dbReference type="InterPro" id="IPR046228">
    <property type="entry name" value="DUF6261"/>
</dbReference>
<dbReference type="Proteomes" id="UP000249239">
    <property type="component" value="Unassembled WGS sequence"/>
</dbReference>
<evidence type="ECO:0000313" key="1">
    <source>
        <dbReference type="EMBL" id="PZX16773.1"/>
    </source>
</evidence>
<sequence>MKISSPRFSKYLTADALEYSYAIVNRCRERQPPMSPTEPQVNAVQEAAEALNANFKLELSDPYSKNMSGLDNVRDRLIMGTRTIAEGYTYHFDPATAAKAELILSTIDKYGSQIARLPYEAETTTLASLTNDLMGTPKMAEAIRDLGLDTWIIQLKTVNDQFRQTFSARVGSQTDAQRKTTNELRQKLHDALRTLFAHLTAHATLSNDASVTAIIGDINGLTDRFNQLTDRRLNKPSEN</sequence>
<evidence type="ECO:0000313" key="2">
    <source>
        <dbReference type="Proteomes" id="UP000249239"/>
    </source>
</evidence>
<dbReference type="OrthoDB" id="1150508at2"/>
<organism evidence="1 2">
    <name type="scientific">Breznakibacter xylanolyticus</name>
    <dbReference type="NCBI Taxonomy" id="990"/>
    <lineage>
        <taxon>Bacteria</taxon>
        <taxon>Pseudomonadati</taxon>
        <taxon>Bacteroidota</taxon>
        <taxon>Bacteroidia</taxon>
        <taxon>Marinilabiliales</taxon>
        <taxon>Marinilabiliaceae</taxon>
        <taxon>Breznakibacter</taxon>
    </lineage>
</organism>